<accession>A0A0A2W246</accession>
<evidence type="ECO:0000313" key="2">
    <source>
        <dbReference type="Proteomes" id="UP000030106"/>
    </source>
</evidence>
<gene>
    <name evidence="1" type="ORF">BBAD15_g1593</name>
</gene>
<dbReference type="EMBL" id="ANFO01000098">
    <property type="protein sequence ID" value="KGQ12657.1"/>
    <property type="molecule type" value="Genomic_DNA"/>
</dbReference>
<dbReference type="HOGENOM" id="CLU_1102618_0_0_1"/>
<comment type="caution">
    <text evidence="1">The sequence shown here is derived from an EMBL/GenBank/DDBJ whole genome shotgun (WGS) entry which is preliminary data.</text>
</comment>
<proteinExistence type="predicted"/>
<reference evidence="1 2" key="1">
    <citation type="submission" date="2012-10" db="EMBL/GenBank/DDBJ databases">
        <title>Genome sequencing and analysis of entomopathogenic fungi Beauveria bassiana D1-5.</title>
        <authorList>
            <person name="Li Q."/>
            <person name="Wang L."/>
            <person name="Zhang Z."/>
            <person name="Wang Q."/>
            <person name="Ren J."/>
            <person name="Wang M."/>
            <person name="Xu W."/>
            <person name="Wang J."/>
            <person name="Lu Y."/>
            <person name="Du Q."/>
            <person name="Sun Z."/>
        </authorList>
    </citation>
    <scope>NUCLEOTIDE SEQUENCE [LARGE SCALE GENOMIC DNA]</scope>
    <source>
        <strain evidence="1 2">D1-5</strain>
    </source>
</reference>
<dbReference type="AlphaFoldDB" id="A0A0A2W246"/>
<evidence type="ECO:0000313" key="1">
    <source>
        <dbReference type="EMBL" id="KGQ12657.1"/>
    </source>
</evidence>
<name>A0A0A2W246_BEABA</name>
<organism evidence="1 2">
    <name type="scientific">Beauveria bassiana D1-5</name>
    <dbReference type="NCBI Taxonomy" id="1245745"/>
    <lineage>
        <taxon>Eukaryota</taxon>
        <taxon>Fungi</taxon>
        <taxon>Dikarya</taxon>
        <taxon>Ascomycota</taxon>
        <taxon>Pezizomycotina</taxon>
        <taxon>Sordariomycetes</taxon>
        <taxon>Hypocreomycetidae</taxon>
        <taxon>Hypocreales</taxon>
        <taxon>Cordycipitaceae</taxon>
        <taxon>Beauveria</taxon>
    </lineage>
</organism>
<protein>
    <submittedName>
        <fullName evidence="1">Uncharacterized protein</fullName>
    </submittedName>
</protein>
<dbReference type="Proteomes" id="UP000030106">
    <property type="component" value="Unassembled WGS sequence"/>
</dbReference>
<sequence length="252" mass="27596">MCLREDVLHKRIPPAQGTLGLLADPISDALPAKYVAAGRRRGILELLKTQRAFPLLRALDEAHDFCIREVEPWVSRRGRVRRPRQVHAASLRPASAELRQQQVAIGSAISIVMVEGDVEGAVKRGAFARGRCGGGGDGGERLPDVGVALDGELHDEQHAEHLVARAVGRVGDVPRKDVPQREHPLRKLVVGAAEIKQRERDGLHGRGARQARQVRRDVGPDLGLAAVLSSRLLELLYPRFQERAEAGAQSRQ</sequence>